<accession>A0A4Q0VIV7</accession>
<gene>
    <name evidence="1" type="ORF">DXH47_09300</name>
</gene>
<dbReference type="OrthoDB" id="2284969at2"/>
<name>A0A4Q0VIV7_9LACO</name>
<dbReference type="RefSeq" id="WP_129033048.1">
    <property type="nucleotide sequence ID" value="NZ_CP059603.1"/>
</dbReference>
<comment type="caution">
    <text evidence="1">The sequence shown here is derived from an EMBL/GenBank/DDBJ whole genome shotgun (WGS) entry which is preliminary data.</text>
</comment>
<proteinExistence type="predicted"/>
<evidence type="ECO:0008006" key="3">
    <source>
        <dbReference type="Google" id="ProtNLM"/>
    </source>
</evidence>
<reference evidence="1 2" key="1">
    <citation type="submission" date="2018-08" db="EMBL/GenBank/DDBJ databases">
        <title>Lactobacillus suantsai sp. nov., isolated from traditional fermented suan-tsai in Taiwan.</title>
        <authorList>
            <person name="Huang C.-H."/>
        </authorList>
    </citation>
    <scope>NUCLEOTIDE SEQUENCE [LARGE SCALE GENOMIC DNA]</scope>
    <source>
        <strain evidence="1 2">BCRC 12945</strain>
    </source>
</reference>
<sequence length="159" mass="17526">MIQRVQLDDGSYFVLKDSRFIHVYVIVDGTPTELSGFQSGEAVNWSKTDNDVDVASDFKGVPLGLINHSKLGQFVAHLNDGAPAHDIIYSCYYRQMNHSSDVVPTFGFKVQNDNNGEVVKSSVCLIQKMPNGSVSNGITTRDWTLLACQYEDTFGNNAA</sequence>
<evidence type="ECO:0000313" key="2">
    <source>
        <dbReference type="Proteomes" id="UP000290602"/>
    </source>
</evidence>
<dbReference type="AlphaFoldDB" id="A0A4Q0VIV7"/>
<organism evidence="1 2">
    <name type="scientific">Levilactobacillus suantsaii</name>
    <dbReference type="NCBI Taxonomy" id="2292255"/>
    <lineage>
        <taxon>Bacteria</taxon>
        <taxon>Bacillati</taxon>
        <taxon>Bacillota</taxon>
        <taxon>Bacilli</taxon>
        <taxon>Lactobacillales</taxon>
        <taxon>Lactobacillaceae</taxon>
        <taxon>Levilactobacillus</taxon>
    </lineage>
</organism>
<protein>
    <recommendedName>
        <fullName evidence="3">Phage tail protein</fullName>
    </recommendedName>
</protein>
<evidence type="ECO:0000313" key="1">
    <source>
        <dbReference type="EMBL" id="RXI77376.1"/>
    </source>
</evidence>
<dbReference type="EMBL" id="QXIL01000021">
    <property type="protein sequence ID" value="RXI77376.1"/>
    <property type="molecule type" value="Genomic_DNA"/>
</dbReference>
<dbReference type="Proteomes" id="UP000290602">
    <property type="component" value="Unassembled WGS sequence"/>
</dbReference>
<keyword evidence="2" id="KW-1185">Reference proteome</keyword>